<evidence type="ECO:0000256" key="2">
    <source>
        <dbReference type="SAM" id="Phobius"/>
    </source>
</evidence>
<sequence>MVDQYIRNSSHLFYSLVVACSGTQIWLVLVLVFIYNLGFIYCLASLDFRMVAGRKTQAPIVNKSVPSSPNLATGSSVRRNLGKSHLGGVIFGCKNNTIKECLSGQLFGLPMLHFSYVKNIDPGLPLFLFNYSDRKLHGIFEAASSGQMNINPCGWTTDGSERTKYPAQVQIRIRMHYQPLLENQFKPIIIENYYTHTHFWFELDCAQTNRLMSLFASLADAPSSCLPHNSAKRRTIFRPLSGNNAGEEGEGLNPLALEIKHSNPLSHKSDSTDVASSFDVDSQILEAQLDAELAEQDEIKVILTKLKELALCHEHQDLPVLGYMEDVAFMNGIQLEDKGFQGKPTGVEENKEDNPHSSFGVQEKNEENPHPSSFVEEKKEGNPHSSSECQSTITQLIREVQELKAFNAGQTQKFAVLEQKLMVAEMEIQRLKDHCAILEPLSNPSVAFVNGTIIDGLDEVHLDPNESIFLIGGYDGESWLAAVNLYDPSQDVIKSLRPMNSVRSFSSAAQLKGELYVFGGGNGNVWYDTVESYSPANDQWTLHTPLNQEKGSLAGATIDNKIFAIGGGNGTKSFSDVEMLDLDVGRWISTRSMLQRRFALAAVELNGVLYATGGFDGKNYLESAERFDPREHSWTKIASMNTKRSSHSLVVFNEKLYALGGYDGTTMVPSIEIFDPRHGSWMCGEPMKNPRGYSAAGVIKDSIYVIGGIKGCGNVVETVETYKDGQGWQEAHTRAVGKRCFTSAIVFSPDTAGR</sequence>
<dbReference type="Pfam" id="PF10539">
    <property type="entry name" value="Dev_Cell_Death"/>
    <property type="match status" value="1"/>
</dbReference>
<keyword evidence="2" id="KW-0812">Transmembrane</keyword>
<name>A0A922E8Z9_CARIL</name>
<proteinExistence type="predicted"/>
<evidence type="ECO:0000313" key="4">
    <source>
        <dbReference type="EMBL" id="KAG6697800.1"/>
    </source>
</evidence>
<dbReference type="SMART" id="SM00767">
    <property type="entry name" value="DCD"/>
    <property type="match status" value="1"/>
</dbReference>
<feature type="compositionally biased region" description="Basic and acidic residues" evidence="1">
    <location>
        <begin position="363"/>
        <end position="382"/>
    </location>
</feature>
<evidence type="ECO:0000256" key="1">
    <source>
        <dbReference type="SAM" id="MobiDB-lite"/>
    </source>
</evidence>
<keyword evidence="2" id="KW-1133">Transmembrane helix</keyword>
<dbReference type="SMART" id="SM00612">
    <property type="entry name" value="Kelch"/>
    <property type="match status" value="6"/>
</dbReference>
<gene>
    <name evidence="4" type="ORF">I3842_09G219600</name>
</gene>
<dbReference type="InterPro" id="IPR015915">
    <property type="entry name" value="Kelch-typ_b-propeller"/>
</dbReference>
<accession>A0A922E8Z9</accession>
<dbReference type="Pfam" id="PF01344">
    <property type="entry name" value="Kelch_1"/>
    <property type="match status" value="4"/>
</dbReference>
<dbReference type="PROSITE" id="PS51222">
    <property type="entry name" value="DCD"/>
    <property type="match status" value="1"/>
</dbReference>
<evidence type="ECO:0000259" key="3">
    <source>
        <dbReference type="PROSITE" id="PS51222"/>
    </source>
</evidence>
<evidence type="ECO:0000313" key="5">
    <source>
        <dbReference type="Proteomes" id="UP000811246"/>
    </source>
</evidence>
<dbReference type="PANTHER" id="PTHR46034">
    <property type="match status" value="1"/>
</dbReference>
<organism evidence="4 5">
    <name type="scientific">Carya illinoinensis</name>
    <name type="common">Pecan</name>
    <dbReference type="NCBI Taxonomy" id="32201"/>
    <lineage>
        <taxon>Eukaryota</taxon>
        <taxon>Viridiplantae</taxon>
        <taxon>Streptophyta</taxon>
        <taxon>Embryophyta</taxon>
        <taxon>Tracheophyta</taxon>
        <taxon>Spermatophyta</taxon>
        <taxon>Magnoliopsida</taxon>
        <taxon>eudicotyledons</taxon>
        <taxon>Gunneridae</taxon>
        <taxon>Pentapetalae</taxon>
        <taxon>rosids</taxon>
        <taxon>fabids</taxon>
        <taxon>Fagales</taxon>
        <taxon>Juglandaceae</taxon>
        <taxon>Carya</taxon>
    </lineage>
</organism>
<dbReference type="Proteomes" id="UP000811246">
    <property type="component" value="Chromosome 9"/>
</dbReference>
<feature type="domain" description="DCD" evidence="3">
    <location>
        <begin position="84"/>
        <end position="217"/>
    </location>
</feature>
<dbReference type="PROSITE" id="PS51257">
    <property type="entry name" value="PROKAR_LIPOPROTEIN"/>
    <property type="match status" value="1"/>
</dbReference>
<dbReference type="PANTHER" id="PTHR46034:SF23">
    <property type="entry name" value="DCD (DEVELOPMENT AND CELL DEATH) DOMAIN PROTEIN"/>
    <property type="match status" value="1"/>
</dbReference>
<dbReference type="AlphaFoldDB" id="A0A922E8Z9"/>
<feature type="transmembrane region" description="Helical" evidence="2">
    <location>
        <begin position="12"/>
        <end position="35"/>
    </location>
</feature>
<dbReference type="GO" id="GO:0034976">
    <property type="term" value="P:response to endoplasmic reticulum stress"/>
    <property type="evidence" value="ECO:0007669"/>
    <property type="project" value="InterPro"/>
</dbReference>
<protein>
    <recommendedName>
        <fullName evidence="3">DCD domain-containing protein</fullName>
    </recommendedName>
</protein>
<dbReference type="InterPro" id="IPR044832">
    <property type="entry name" value="NRP-like"/>
</dbReference>
<reference evidence="4" key="1">
    <citation type="submission" date="2021-01" db="EMBL/GenBank/DDBJ databases">
        <authorList>
            <person name="Lovell J.T."/>
            <person name="Bentley N."/>
            <person name="Bhattarai G."/>
            <person name="Jenkins J.W."/>
            <person name="Sreedasyam A."/>
            <person name="Alarcon Y."/>
            <person name="Bock C."/>
            <person name="Boston L."/>
            <person name="Carlson J."/>
            <person name="Cervantes K."/>
            <person name="Clermont K."/>
            <person name="Krom N."/>
            <person name="Kubenka K."/>
            <person name="Mamidi S."/>
            <person name="Mattison C."/>
            <person name="Monteros M."/>
            <person name="Pisani C."/>
            <person name="Plott C."/>
            <person name="Rajasekar S."/>
            <person name="Rhein H.S."/>
            <person name="Rohla C."/>
            <person name="Song M."/>
            <person name="Hilaire R.S."/>
            <person name="Shu S."/>
            <person name="Wells L."/>
            <person name="Wang X."/>
            <person name="Webber J."/>
            <person name="Heerema R.J."/>
            <person name="Klein P."/>
            <person name="Conner P."/>
            <person name="Grauke L."/>
            <person name="Grimwood J."/>
            <person name="Schmutz J."/>
            <person name="Randall J.J."/>
        </authorList>
    </citation>
    <scope>NUCLEOTIDE SEQUENCE</scope>
    <source>
        <tissue evidence="4">Leaf</tissue>
    </source>
</reference>
<dbReference type="InterPro" id="IPR006652">
    <property type="entry name" value="Kelch_1"/>
</dbReference>
<comment type="caution">
    <text evidence="4">The sequence shown here is derived from an EMBL/GenBank/DDBJ whole genome shotgun (WGS) entry which is preliminary data.</text>
</comment>
<feature type="compositionally biased region" description="Basic and acidic residues" evidence="1">
    <location>
        <begin position="340"/>
        <end position="355"/>
    </location>
</feature>
<keyword evidence="2" id="KW-0472">Membrane</keyword>
<dbReference type="OrthoDB" id="45365at2759"/>
<dbReference type="EMBL" id="CM031833">
    <property type="protein sequence ID" value="KAG6697800.1"/>
    <property type="molecule type" value="Genomic_DNA"/>
</dbReference>
<feature type="region of interest" description="Disordered" evidence="1">
    <location>
        <begin position="340"/>
        <end position="391"/>
    </location>
</feature>
<dbReference type="SUPFAM" id="SSF117281">
    <property type="entry name" value="Kelch motif"/>
    <property type="match status" value="1"/>
</dbReference>
<dbReference type="InterPro" id="IPR013989">
    <property type="entry name" value="Dev_and_cell_death_domain"/>
</dbReference>
<dbReference type="Gene3D" id="2.120.10.80">
    <property type="entry name" value="Kelch-type beta propeller"/>
    <property type="match status" value="1"/>
</dbReference>